<keyword evidence="4" id="KW-1185">Reference proteome</keyword>
<organism evidence="3 4">
    <name type="scientific">Friedmanniomyces simplex</name>
    <dbReference type="NCBI Taxonomy" id="329884"/>
    <lineage>
        <taxon>Eukaryota</taxon>
        <taxon>Fungi</taxon>
        <taxon>Dikarya</taxon>
        <taxon>Ascomycota</taxon>
        <taxon>Pezizomycotina</taxon>
        <taxon>Dothideomycetes</taxon>
        <taxon>Dothideomycetidae</taxon>
        <taxon>Mycosphaerellales</taxon>
        <taxon>Teratosphaeriaceae</taxon>
        <taxon>Friedmanniomyces</taxon>
    </lineage>
</organism>
<evidence type="ECO:0008006" key="5">
    <source>
        <dbReference type="Google" id="ProtNLM"/>
    </source>
</evidence>
<dbReference type="EMBL" id="NAJQ01000161">
    <property type="protein sequence ID" value="TKA76494.1"/>
    <property type="molecule type" value="Genomic_DNA"/>
</dbReference>
<gene>
    <name evidence="3" type="ORF">B0A55_02893</name>
</gene>
<keyword evidence="2" id="KW-0472">Membrane</keyword>
<evidence type="ECO:0000256" key="1">
    <source>
        <dbReference type="SAM" id="MobiDB-lite"/>
    </source>
</evidence>
<feature type="compositionally biased region" description="Polar residues" evidence="1">
    <location>
        <begin position="35"/>
        <end position="48"/>
    </location>
</feature>
<feature type="transmembrane region" description="Helical" evidence="2">
    <location>
        <begin position="137"/>
        <end position="162"/>
    </location>
</feature>
<feature type="compositionally biased region" description="Polar residues" evidence="1">
    <location>
        <begin position="1"/>
        <end position="16"/>
    </location>
</feature>
<feature type="compositionally biased region" description="Basic and acidic residues" evidence="1">
    <location>
        <begin position="76"/>
        <end position="89"/>
    </location>
</feature>
<feature type="compositionally biased region" description="Low complexity" evidence="1">
    <location>
        <begin position="169"/>
        <end position="191"/>
    </location>
</feature>
<evidence type="ECO:0000313" key="3">
    <source>
        <dbReference type="EMBL" id="TKA76494.1"/>
    </source>
</evidence>
<dbReference type="OrthoDB" id="5296155at2759"/>
<feature type="region of interest" description="Disordered" evidence="1">
    <location>
        <begin position="1"/>
        <end position="109"/>
    </location>
</feature>
<reference evidence="3 4" key="1">
    <citation type="submission" date="2017-03" db="EMBL/GenBank/DDBJ databases">
        <title>Genomes of endolithic fungi from Antarctica.</title>
        <authorList>
            <person name="Coleine C."/>
            <person name="Masonjones S."/>
            <person name="Stajich J.E."/>
        </authorList>
    </citation>
    <scope>NUCLEOTIDE SEQUENCE [LARGE SCALE GENOMIC DNA]</scope>
    <source>
        <strain evidence="3 4">CCFEE 5184</strain>
    </source>
</reference>
<dbReference type="STRING" id="329884.A0A4U0XHF3"/>
<comment type="caution">
    <text evidence="3">The sequence shown here is derived from an EMBL/GenBank/DDBJ whole genome shotgun (WGS) entry which is preliminary data.</text>
</comment>
<dbReference type="Proteomes" id="UP000309340">
    <property type="component" value="Unassembled WGS sequence"/>
</dbReference>
<accession>A0A4U0XHF3</accession>
<dbReference type="AlphaFoldDB" id="A0A4U0XHF3"/>
<feature type="region of interest" description="Disordered" evidence="1">
    <location>
        <begin position="165"/>
        <end position="191"/>
    </location>
</feature>
<sequence>MAIFGNTTPIGGNPESSLRLPAQKRISTPAAARLSTITEGPNSNNPGASNARPRGILRTNSLAPASPIRPTSSRQASREAAGRTSRDTTRSGPPAYNWVPEPIDGDEDLRAPVEGEKLAELRRNGGYMRKRRDRGGWGRLILILILVLLAVIALAVGLGIGLSRKHQQSSDSGDQSSQPAGTTPNTTQTQQFPLGEYSMITALRTVTTNCTSNPSTWRCYPYTTYDPSDGSTNTSSLATFNWIITNTSSTYTTNLTTTTSSTSQANNPSNLTISSTNNPFSIAFTNQTLTYLPPSATKTSSARYTFSFPQSKPVIPSTSLLSSGGAAECFFNSTTFAGTLYLDAPSTFPGKSLTDETGIGGYTPWPYAVEISQTSGGGEGVPACYEMVNGGVGQRILTATTAEAKGAECLCDYRNF</sequence>
<protein>
    <recommendedName>
        <fullName evidence="5">Tat pathway signal sequence</fullName>
    </recommendedName>
</protein>
<keyword evidence="2" id="KW-1133">Transmembrane helix</keyword>
<evidence type="ECO:0000256" key="2">
    <source>
        <dbReference type="SAM" id="Phobius"/>
    </source>
</evidence>
<proteinExistence type="predicted"/>
<name>A0A4U0XHF3_9PEZI</name>
<keyword evidence="2" id="KW-0812">Transmembrane</keyword>
<evidence type="ECO:0000313" key="4">
    <source>
        <dbReference type="Proteomes" id="UP000309340"/>
    </source>
</evidence>
<feature type="compositionally biased region" description="Polar residues" evidence="1">
    <location>
        <begin position="58"/>
        <end position="75"/>
    </location>
</feature>